<gene>
    <name evidence="11" type="ORF">BHF68_02130</name>
</gene>
<dbReference type="Gene3D" id="1.10.240.10">
    <property type="entry name" value="Tyrosyl-Transfer RNA Synthetase"/>
    <property type="match status" value="1"/>
</dbReference>
<dbReference type="PRINTS" id="PR01039">
    <property type="entry name" value="TRNASYNTHTRP"/>
</dbReference>
<dbReference type="STRING" id="766136.BHF68_02130"/>
<evidence type="ECO:0000256" key="10">
    <source>
        <dbReference type="RuleBase" id="RU363036"/>
    </source>
</evidence>
<dbReference type="FunFam" id="1.10.240.10:FF:000005">
    <property type="entry name" value="Tryptophan--tRNA ligase"/>
    <property type="match status" value="1"/>
</dbReference>
<evidence type="ECO:0000256" key="4">
    <source>
        <dbReference type="ARBA" id="ARBA00022741"/>
    </source>
</evidence>
<evidence type="ECO:0000256" key="3">
    <source>
        <dbReference type="ARBA" id="ARBA00022598"/>
    </source>
</evidence>
<dbReference type="Gene3D" id="3.40.50.620">
    <property type="entry name" value="HUPs"/>
    <property type="match status" value="1"/>
</dbReference>
<protein>
    <recommendedName>
        <fullName evidence="2 9">Tryptophan--tRNA ligase</fullName>
        <ecNumber evidence="2 9">6.1.1.2</ecNumber>
    </recommendedName>
</protein>
<dbReference type="PANTHER" id="PTHR43766:SF1">
    <property type="entry name" value="TRYPTOPHAN--TRNA LIGASE, MITOCHONDRIAL"/>
    <property type="match status" value="1"/>
</dbReference>
<reference evidence="11 12" key="1">
    <citation type="submission" date="2016-09" db="EMBL/GenBank/DDBJ databases">
        <title>Draft genome sequence for the type strain of Desulfuribacillus alkaliarsenatis AHT28, an obligately anaerobic, sulfidogenic bacterium isolated from Russian soda lake sediments.</title>
        <authorList>
            <person name="Abin C.A."/>
            <person name="Hollibaugh J.T."/>
        </authorList>
    </citation>
    <scope>NUCLEOTIDE SEQUENCE [LARGE SCALE GENOMIC DNA]</scope>
    <source>
        <strain evidence="11 12">AHT28</strain>
    </source>
</reference>
<dbReference type="InterPro" id="IPR050203">
    <property type="entry name" value="Trp-tRNA_synthetase"/>
</dbReference>
<evidence type="ECO:0000256" key="5">
    <source>
        <dbReference type="ARBA" id="ARBA00022840"/>
    </source>
</evidence>
<dbReference type="AlphaFoldDB" id="A0A1E5G6X2"/>
<dbReference type="PROSITE" id="PS00178">
    <property type="entry name" value="AA_TRNA_LIGASE_I"/>
    <property type="match status" value="1"/>
</dbReference>
<dbReference type="Proteomes" id="UP000094296">
    <property type="component" value="Unassembled WGS sequence"/>
</dbReference>
<evidence type="ECO:0000256" key="1">
    <source>
        <dbReference type="ARBA" id="ARBA00005594"/>
    </source>
</evidence>
<dbReference type="GO" id="GO:0005524">
    <property type="term" value="F:ATP binding"/>
    <property type="evidence" value="ECO:0007669"/>
    <property type="project" value="UniProtKB-KW"/>
</dbReference>
<evidence type="ECO:0000256" key="8">
    <source>
        <dbReference type="ARBA" id="ARBA00049929"/>
    </source>
</evidence>
<dbReference type="InterPro" id="IPR002306">
    <property type="entry name" value="Trp-tRNA-ligase"/>
</dbReference>
<dbReference type="CDD" id="cd00806">
    <property type="entry name" value="TrpRS_core"/>
    <property type="match status" value="1"/>
</dbReference>
<keyword evidence="3 10" id="KW-0436">Ligase</keyword>
<dbReference type="GO" id="GO:0006436">
    <property type="term" value="P:tryptophanyl-tRNA aminoacylation"/>
    <property type="evidence" value="ECO:0007669"/>
    <property type="project" value="UniProtKB-UniRule"/>
</dbReference>
<comment type="catalytic activity">
    <reaction evidence="8">
        <text>tRNA(Trp) + L-tryptophan + ATP = L-tryptophyl-tRNA(Trp) + AMP + diphosphate + H(+)</text>
        <dbReference type="Rhea" id="RHEA:24080"/>
        <dbReference type="Rhea" id="RHEA-COMP:9671"/>
        <dbReference type="Rhea" id="RHEA-COMP:9705"/>
        <dbReference type="ChEBI" id="CHEBI:15378"/>
        <dbReference type="ChEBI" id="CHEBI:30616"/>
        <dbReference type="ChEBI" id="CHEBI:33019"/>
        <dbReference type="ChEBI" id="CHEBI:57912"/>
        <dbReference type="ChEBI" id="CHEBI:78442"/>
        <dbReference type="ChEBI" id="CHEBI:78535"/>
        <dbReference type="ChEBI" id="CHEBI:456215"/>
        <dbReference type="EC" id="6.1.1.2"/>
    </reaction>
</comment>
<dbReference type="PANTHER" id="PTHR43766">
    <property type="entry name" value="TRYPTOPHAN--TRNA LIGASE, MITOCHONDRIAL"/>
    <property type="match status" value="1"/>
</dbReference>
<sequence>MQGQTKTTLMSGMRPTGELHLGNYLGALENWVQLQNEYYCYFSIVDWHALTTAYKETDKLEERIFDMACDWLAAGLDPDKCAIFRQSHIKEIAELHLLFSMVIPLSWLERVPTYKDQLQQLKEKEINTYGFLGYPLLQAADILICQAEVIPVGEDQVPHIELTREVGRRFNHLYNTEVFNDPIAKLTENKVLPGLDNRKMSKSYNNYIRLTASPDEVIQKVRSMVTDPNRVRKNDPGNPDVCSAYAYHKIFNASNAVETEQSCKQGSIGCMDCKKALAIQLTELIQPIYEKKQELKNNPDYVYDVLADGAEKTRIVANETMEKVRKIMGI</sequence>
<keyword evidence="7 10" id="KW-0030">Aminoacyl-tRNA synthetase</keyword>
<evidence type="ECO:0000256" key="7">
    <source>
        <dbReference type="ARBA" id="ARBA00023146"/>
    </source>
</evidence>
<name>A0A1E5G6X2_9FIRM</name>
<comment type="caution">
    <text evidence="11">The sequence shown here is derived from an EMBL/GenBank/DDBJ whole genome shotgun (WGS) entry which is preliminary data.</text>
</comment>
<proteinExistence type="inferred from homology"/>
<keyword evidence="5 10" id="KW-0067">ATP-binding</keyword>
<keyword evidence="12" id="KW-1185">Reference proteome</keyword>
<dbReference type="GO" id="GO:0005829">
    <property type="term" value="C:cytosol"/>
    <property type="evidence" value="ECO:0007669"/>
    <property type="project" value="TreeGrafter"/>
</dbReference>
<dbReference type="InterPro" id="IPR014729">
    <property type="entry name" value="Rossmann-like_a/b/a_fold"/>
</dbReference>
<evidence type="ECO:0000313" key="11">
    <source>
        <dbReference type="EMBL" id="OEF98494.1"/>
    </source>
</evidence>
<dbReference type="SUPFAM" id="SSF52374">
    <property type="entry name" value="Nucleotidylyl transferase"/>
    <property type="match status" value="1"/>
</dbReference>
<keyword evidence="4 10" id="KW-0547">Nucleotide-binding</keyword>
<accession>A0A1E5G6X2</accession>
<dbReference type="InterPro" id="IPR001412">
    <property type="entry name" value="aa-tRNA-synth_I_CS"/>
</dbReference>
<evidence type="ECO:0000256" key="9">
    <source>
        <dbReference type="NCBIfam" id="TIGR00233"/>
    </source>
</evidence>
<dbReference type="RefSeq" id="WP_069641986.1">
    <property type="nucleotide sequence ID" value="NZ_MIJE01000001.1"/>
</dbReference>
<evidence type="ECO:0000256" key="2">
    <source>
        <dbReference type="ARBA" id="ARBA00013161"/>
    </source>
</evidence>
<dbReference type="InterPro" id="IPR002305">
    <property type="entry name" value="aa-tRNA-synth_Ic"/>
</dbReference>
<evidence type="ECO:0000256" key="6">
    <source>
        <dbReference type="ARBA" id="ARBA00022917"/>
    </source>
</evidence>
<dbReference type="OrthoDB" id="9801042at2"/>
<organism evidence="11 12">
    <name type="scientific">Desulfuribacillus alkaliarsenatis</name>
    <dbReference type="NCBI Taxonomy" id="766136"/>
    <lineage>
        <taxon>Bacteria</taxon>
        <taxon>Bacillati</taxon>
        <taxon>Bacillota</taxon>
        <taxon>Desulfuribacillia</taxon>
        <taxon>Desulfuribacillales</taxon>
        <taxon>Desulfuribacillaceae</taxon>
        <taxon>Desulfuribacillus</taxon>
    </lineage>
</organism>
<dbReference type="Pfam" id="PF00579">
    <property type="entry name" value="tRNA-synt_1b"/>
    <property type="match status" value="1"/>
</dbReference>
<comment type="similarity">
    <text evidence="1 10">Belongs to the class-I aminoacyl-tRNA synthetase family.</text>
</comment>
<keyword evidence="6 10" id="KW-0648">Protein biosynthesis</keyword>
<dbReference type="NCBIfam" id="TIGR00233">
    <property type="entry name" value="trpS"/>
    <property type="match status" value="1"/>
</dbReference>
<evidence type="ECO:0000313" key="12">
    <source>
        <dbReference type="Proteomes" id="UP000094296"/>
    </source>
</evidence>
<dbReference type="GO" id="GO:0004830">
    <property type="term" value="F:tryptophan-tRNA ligase activity"/>
    <property type="evidence" value="ECO:0007669"/>
    <property type="project" value="UniProtKB-UniRule"/>
</dbReference>
<dbReference type="EC" id="6.1.1.2" evidence="2 9"/>
<dbReference type="EMBL" id="MIJE01000001">
    <property type="protein sequence ID" value="OEF98494.1"/>
    <property type="molecule type" value="Genomic_DNA"/>
</dbReference>